<comment type="subcellular location">
    <subcellularLocation>
        <location evidence="1 8">Cell outer membrane</location>
        <topology evidence="1 8">Multi-pass membrane protein</topology>
    </subcellularLocation>
</comment>
<keyword evidence="3 8" id="KW-1134">Transmembrane beta strand</keyword>
<keyword evidence="10" id="KW-0675">Receptor</keyword>
<protein>
    <submittedName>
        <fullName evidence="10">TonB dependent receptor</fullName>
    </submittedName>
</protein>
<feature type="domain" description="TonB-dependent receptor-like beta-barrel" evidence="9">
    <location>
        <begin position="6"/>
        <end position="344"/>
    </location>
</feature>
<dbReference type="Gene3D" id="2.40.170.20">
    <property type="entry name" value="TonB-dependent receptor, beta-barrel domain"/>
    <property type="match status" value="1"/>
</dbReference>
<accession>A0A6N2XRL0</accession>
<evidence type="ECO:0000256" key="7">
    <source>
        <dbReference type="ARBA" id="ARBA00023237"/>
    </source>
</evidence>
<dbReference type="InterPro" id="IPR000531">
    <property type="entry name" value="Beta-barrel_TonB"/>
</dbReference>
<keyword evidence="5" id="KW-0798">TonB box</keyword>
<gene>
    <name evidence="10" type="ORF">BOLFYP28_05437</name>
</gene>
<keyword evidence="7 8" id="KW-0998">Cell outer membrane</keyword>
<evidence type="ECO:0000256" key="1">
    <source>
        <dbReference type="ARBA" id="ARBA00004571"/>
    </source>
</evidence>
<dbReference type="AlphaFoldDB" id="A0A6N2XRL0"/>
<evidence type="ECO:0000256" key="6">
    <source>
        <dbReference type="ARBA" id="ARBA00023136"/>
    </source>
</evidence>
<keyword evidence="6 8" id="KW-0472">Membrane</keyword>
<dbReference type="PROSITE" id="PS52016">
    <property type="entry name" value="TONB_DEPENDENT_REC_3"/>
    <property type="match status" value="1"/>
</dbReference>
<dbReference type="GO" id="GO:0009279">
    <property type="term" value="C:cell outer membrane"/>
    <property type="evidence" value="ECO:0007669"/>
    <property type="project" value="UniProtKB-SubCell"/>
</dbReference>
<reference evidence="10" key="1">
    <citation type="submission" date="2019-11" db="EMBL/GenBank/DDBJ databases">
        <authorList>
            <person name="Feng L."/>
        </authorList>
    </citation>
    <scope>NUCLEOTIDE SEQUENCE</scope>
    <source>
        <strain evidence="10">BovatusLFYP28</strain>
    </source>
</reference>
<evidence type="ECO:0000259" key="9">
    <source>
        <dbReference type="Pfam" id="PF00593"/>
    </source>
</evidence>
<evidence type="ECO:0000256" key="8">
    <source>
        <dbReference type="PROSITE-ProRule" id="PRU01360"/>
    </source>
</evidence>
<sequence length="376" mass="42933">MDNSGYYGYRQTFSSNVAAGYPMGINLGMGNLTTENTPLANPYLTWEKAYKLNVGVDLSLFDNRLKLTADYYNDKYFDLLQNRGKSIQLIGQYYPSENIGKVRRYGGELSVTYQDRVSNFNYYISANWSCDQSKLLYMDEQYVPEEYLRQTGRPVGVMYGLVADGFFTSKEEIENSPVIEGFNNIQPGDIKYKDLNGDKVINEFDRTVIGGDKPYSYFGIDLGFEWKGLEFSMLWQGAYNRDYYLGDVTLTEGFQQNGQFYGQAYENMLGRWTPETAETATFPRLTAGGNNYNRGNGWNSSFWLRSGNYIRLKNISLGYNLPDSFCRNNLGGLRVKLFVNGQNLFTKSACDLVDPEVSFTSYPLQRCISTGINIRF</sequence>
<evidence type="ECO:0000313" key="10">
    <source>
        <dbReference type="EMBL" id="VYT56895.1"/>
    </source>
</evidence>
<organism evidence="10">
    <name type="scientific">Bacteroides ovatus</name>
    <dbReference type="NCBI Taxonomy" id="28116"/>
    <lineage>
        <taxon>Bacteria</taxon>
        <taxon>Pseudomonadati</taxon>
        <taxon>Bacteroidota</taxon>
        <taxon>Bacteroidia</taxon>
        <taxon>Bacteroidales</taxon>
        <taxon>Bacteroidaceae</taxon>
        <taxon>Bacteroides</taxon>
    </lineage>
</organism>
<evidence type="ECO:0000256" key="4">
    <source>
        <dbReference type="ARBA" id="ARBA00022692"/>
    </source>
</evidence>
<keyword evidence="4 8" id="KW-0812">Transmembrane</keyword>
<dbReference type="SUPFAM" id="SSF56935">
    <property type="entry name" value="Porins"/>
    <property type="match status" value="1"/>
</dbReference>
<evidence type="ECO:0000256" key="2">
    <source>
        <dbReference type="ARBA" id="ARBA00022448"/>
    </source>
</evidence>
<dbReference type="InterPro" id="IPR039426">
    <property type="entry name" value="TonB-dep_rcpt-like"/>
</dbReference>
<evidence type="ECO:0000256" key="3">
    <source>
        <dbReference type="ARBA" id="ARBA00022452"/>
    </source>
</evidence>
<dbReference type="Pfam" id="PF00593">
    <property type="entry name" value="TonB_dep_Rec_b-barrel"/>
    <property type="match status" value="1"/>
</dbReference>
<name>A0A6N2XRL0_BACOV</name>
<dbReference type="InterPro" id="IPR036942">
    <property type="entry name" value="Beta-barrel_TonB_sf"/>
</dbReference>
<proteinExistence type="inferred from homology"/>
<comment type="similarity">
    <text evidence="8">Belongs to the TonB-dependent receptor family.</text>
</comment>
<dbReference type="EMBL" id="CACRTD010000104">
    <property type="protein sequence ID" value="VYT56895.1"/>
    <property type="molecule type" value="Genomic_DNA"/>
</dbReference>
<keyword evidence="2 8" id="KW-0813">Transport</keyword>
<evidence type="ECO:0000256" key="5">
    <source>
        <dbReference type="ARBA" id="ARBA00023077"/>
    </source>
</evidence>